<name>A0AAW7XWM5_9RHOB</name>
<gene>
    <name evidence="1" type="ORF">Q4494_15120</name>
</gene>
<reference evidence="1" key="1">
    <citation type="submission" date="2023-07" db="EMBL/GenBank/DDBJ databases">
        <title>Genome content predicts the carbon catabolic preferences of heterotrophic bacteria.</title>
        <authorList>
            <person name="Gralka M."/>
        </authorList>
    </citation>
    <scope>NUCLEOTIDE SEQUENCE</scope>
    <source>
        <strain evidence="1">I2M02</strain>
    </source>
</reference>
<comment type="caution">
    <text evidence="1">The sequence shown here is derived from an EMBL/GenBank/DDBJ whole genome shotgun (WGS) entry which is preliminary data.</text>
</comment>
<proteinExistence type="predicted"/>
<protein>
    <recommendedName>
        <fullName evidence="3">Secreted protein</fullName>
    </recommendedName>
</protein>
<dbReference type="EMBL" id="JAUOPJ010000013">
    <property type="protein sequence ID" value="MDO6458420.1"/>
    <property type="molecule type" value="Genomic_DNA"/>
</dbReference>
<evidence type="ECO:0008006" key="3">
    <source>
        <dbReference type="Google" id="ProtNLM"/>
    </source>
</evidence>
<organism evidence="1 2">
    <name type="scientific">Celeribacter halophilus</name>
    <dbReference type="NCBI Taxonomy" id="576117"/>
    <lineage>
        <taxon>Bacteria</taxon>
        <taxon>Pseudomonadati</taxon>
        <taxon>Pseudomonadota</taxon>
        <taxon>Alphaproteobacteria</taxon>
        <taxon>Rhodobacterales</taxon>
        <taxon>Roseobacteraceae</taxon>
        <taxon>Celeribacter</taxon>
    </lineage>
</organism>
<dbReference type="RefSeq" id="WP_303494926.1">
    <property type="nucleotide sequence ID" value="NZ_JAUOPJ010000013.1"/>
</dbReference>
<sequence length="83" mass="9376">MLKLLVVPQLVRQAVLLPLPLRLPPLQVVRAQQVERALQVQPQQVVPSQVVQPQRLVWPCRELGQLAYRLLASVSAWRVSLGL</sequence>
<dbReference type="AlphaFoldDB" id="A0AAW7XWM5"/>
<evidence type="ECO:0000313" key="1">
    <source>
        <dbReference type="EMBL" id="MDO6458420.1"/>
    </source>
</evidence>
<accession>A0AAW7XWM5</accession>
<evidence type="ECO:0000313" key="2">
    <source>
        <dbReference type="Proteomes" id="UP001169823"/>
    </source>
</evidence>
<dbReference type="Proteomes" id="UP001169823">
    <property type="component" value="Unassembled WGS sequence"/>
</dbReference>